<dbReference type="InterPro" id="IPR052527">
    <property type="entry name" value="Metal_cation-efflux_comp"/>
</dbReference>
<name>A0A1L3LQD0_9HYPH</name>
<dbReference type="GO" id="GO:0032259">
    <property type="term" value="P:methylation"/>
    <property type="evidence" value="ECO:0007669"/>
    <property type="project" value="UniProtKB-KW"/>
</dbReference>
<evidence type="ECO:0000256" key="2">
    <source>
        <dbReference type="ARBA" id="ARBA00022692"/>
    </source>
</evidence>
<comment type="subcellular location">
    <subcellularLocation>
        <location evidence="1">Endomembrane system</location>
        <topology evidence="1">Multi-pass membrane protein</topology>
    </subcellularLocation>
</comment>
<keyword evidence="6" id="KW-1185">Reference proteome</keyword>
<dbReference type="STRING" id="194963.SAMCFNEI73_Ch3053"/>
<protein>
    <submittedName>
        <fullName evidence="5">Protein-S-isoprenylcysteine methyltransferase</fullName>
    </submittedName>
</protein>
<proteinExistence type="predicted"/>
<dbReference type="InterPro" id="IPR007318">
    <property type="entry name" value="Phopholipid_MeTrfase"/>
</dbReference>
<sequence length="160" mass="18002">MNEANDNFRDSSGAVVRPPIAWVLAVVAGIVFDAVFPLPFLSPDVPAGWLGAIVFLAGLAMLIWAAATFRRAGTHIQTVEPTTKIVEDGPYRYSRNPIYIGMFVGLIGLALAFDSLWLLFMLVPFYFVIRNGVVAREEAYLERKFGDLYRAYKTRVRRWL</sequence>
<dbReference type="Pfam" id="PF04191">
    <property type="entry name" value="PEMT"/>
    <property type="match status" value="1"/>
</dbReference>
<dbReference type="EMBL" id="CP013107">
    <property type="protein sequence ID" value="APG92318.1"/>
    <property type="molecule type" value="Genomic_DNA"/>
</dbReference>
<gene>
    <name evidence="5" type="ORF">SAMCFNEI73_Ch3053</name>
</gene>
<dbReference type="AlphaFoldDB" id="A0A1L3LQD0"/>
<reference evidence="5 6" key="1">
    <citation type="submission" date="2015-10" db="EMBL/GenBank/DDBJ databases">
        <title>Genomic differences between typical nodule nitrogen-fixing rhizobial strains and those coming from bean seeds.</title>
        <authorList>
            <person name="Peralta H."/>
            <person name="Aguilar-Vera A."/>
            <person name="Diaz R."/>
            <person name="Mora Y."/>
            <person name="Martinez-Batallar G."/>
            <person name="Salazar E."/>
            <person name="Vargas-Lagunas C."/>
            <person name="Encarnacion S."/>
            <person name="Girard L."/>
            <person name="Mora J."/>
        </authorList>
    </citation>
    <scope>NUCLEOTIDE SEQUENCE [LARGE SCALE GENOMIC DNA]</scope>
    <source>
        <strain evidence="5 6">CFNEI 73</strain>
    </source>
</reference>
<dbReference type="OrthoDB" id="9811969at2"/>
<dbReference type="GO" id="GO:0008168">
    <property type="term" value="F:methyltransferase activity"/>
    <property type="evidence" value="ECO:0007669"/>
    <property type="project" value="UniProtKB-KW"/>
</dbReference>
<keyword evidence="5" id="KW-0489">Methyltransferase</keyword>
<keyword evidence="4" id="KW-0472">Membrane</keyword>
<dbReference type="Gene3D" id="1.20.120.1630">
    <property type="match status" value="1"/>
</dbReference>
<dbReference type="RefSeq" id="WP_037388632.1">
    <property type="nucleotide sequence ID" value="NZ_CP013107.1"/>
</dbReference>
<keyword evidence="5" id="KW-0808">Transferase</keyword>
<evidence type="ECO:0000313" key="6">
    <source>
        <dbReference type="Proteomes" id="UP000182306"/>
    </source>
</evidence>
<keyword evidence="3" id="KW-1133">Transmembrane helix</keyword>
<dbReference type="Proteomes" id="UP000182306">
    <property type="component" value="Chromosome"/>
</dbReference>
<evidence type="ECO:0000256" key="4">
    <source>
        <dbReference type="ARBA" id="ARBA00023136"/>
    </source>
</evidence>
<evidence type="ECO:0000256" key="3">
    <source>
        <dbReference type="ARBA" id="ARBA00022989"/>
    </source>
</evidence>
<dbReference type="KEGG" id="same:SAMCFNEI73_Ch3053"/>
<dbReference type="PANTHER" id="PTHR43847">
    <property type="entry name" value="BLL3993 PROTEIN"/>
    <property type="match status" value="1"/>
</dbReference>
<dbReference type="GO" id="GO:0012505">
    <property type="term" value="C:endomembrane system"/>
    <property type="evidence" value="ECO:0007669"/>
    <property type="project" value="UniProtKB-SubCell"/>
</dbReference>
<keyword evidence="2" id="KW-0812">Transmembrane</keyword>
<organism evidence="5 6">
    <name type="scientific">Sinorhizobium americanum</name>
    <dbReference type="NCBI Taxonomy" id="194963"/>
    <lineage>
        <taxon>Bacteria</taxon>
        <taxon>Pseudomonadati</taxon>
        <taxon>Pseudomonadota</taxon>
        <taxon>Alphaproteobacteria</taxon>
        <taxon>Hyphomicrobiales</taxon>
        <taxon>Rhizobiaceae</taxon>
        <taxon>Sinorhizobium/Ensifer group</taxon>
        <taxon>Sinorhizobium</taxon>
    </lineage>
</organism>
<evidence type="ECO:0000313" key="5">
    <source>
        <dbReference type="EMBL" id="APG92318.1"/>
    </source>
</evidence>
<accession>A0A1L3LQD0</accession>
<dbReference type="PANTHER" id="PTHR43847:SF1">
    <property type="entry name" value="BLL3993 PROTEIN"/>
    <property type="match status" value="1"/>
</dbReference>
<evidence type="ECO:0000256" key="1">
    <source>
        <dbReference type="ARBA" id="ARBA00004127"/>
    </source>
</evidence>